<feature type="domain" description="TonB-dependent receptor-like beta-barrel" evidence="11">
    <location>
        <begin position="208"/>
        <end position="648"/>
    </location>
</feature>
<dbReference type="InterPro" id="IPR012910">
    <property type="entry name" value="Plug_dom"/>
</dbReference>
<proteinExistence type="inferred from homology"/>
<sequence length="689" mass="75738">MKLNLSEYSLLSALPVAALSTLFHCNAQADEIIEVINISGSVATPIMLVSPKDISPTVDIAQAVKALPGAAVNANGPLTGMVQYRGLSGDRVNSKIDGASLASAGPNAMDTPLSYPSISMTERVELYRGIAPVSSGIDTLGGSVNVIQTQVQFEQHSAELAGQYQTNGARTAISGKANLANDSHGILVFADDMHGNDNSETGNGNEISPTTYDKQVFGGQYRFNLADNTRQNESIGINYLHSETTDAGTPALPMDIDFIRTDRVKFDGIHTLNDWEINWHLAYSDARHGMDNFSERNLMPSMGARYNNADSTSYDAHFSISNEQWQWGVDSQLSEHDSVITNPENPMFLVDNFSGVSDDKYSAFVQWQQAFNAWHWELGARVKYYQSDAEQVSHSMAMIMPAVNLLMQRFNNADRAQSETGIDAVINGRYQVSPELSWIMGFAHKQSPASYQQRYLWVPMQSTGGLADGRTYVGDVSLALETAYQFELGADYHADKLTISPRVFYHQIDDYIQGIPSTDPAVIMAAAMMGDSNPMQFANVDAALMGIDINANYQLNDEFSFDMLANYISGERKDIDDNLYRIAPPKILLGINYQHNGWRARMEAVGFSAQNNVSSTQLEQTTSGYGLFNASVGYDADTWGLQAGVDNLFDTEYEDHLAGYNRVMGGDLMPGERMPGVGLQAWVTGEYRF</sequence>
<dbReference type="RefSeq" id="WP_248954363.1">
    <property type="nucleotide sequence ID" value="NZ_JAKIKU010000001.1"/>
</dbReference>
<evidence type="ECO:0000256" key="8">
    <source>
        <dbReference type="PROSITE-ProRule" id="PRU01360"/>
    </source>
</evidence>
<dbReference type="PANTHER" id="PTHR30069">
    <property type="entry name" value="TONB-DEPENDENT OUTER MEMBRANE RECEPTOR"/>
    <property type="match status" value="1"/>
</dbReference>
<comment type="similarity">
    <text evidence="8 9">Belongs to the TonB-dependent receptor family.</text>
</comment>
<comment type="caution">
    <text evidence="13">The sequence shown here is derived from an EMBL/GenBank/DDBJ whole genome shotgun (WGS) entry which is preliminary data.</text>
</comment>
<dbReference type="InterPro" id="IPR000531">
    <property type="entry name" value="Beta-barrel_TonB"/>
</dbReference>
<evidence type="ECO:0000313" key="14">
    <source>
        <dbReference type="Proteomes" id="UP001202134"/>
    </source>
</evidence>
<dbReference type="EMBL" id="JAKIKU010000001">
    <property type="protein sequence ID" value="MCL1043729.1"/>
    <property type="molecule type" value="Genomic_DNA"/>
</dbReference>
<dbReference type="Proteomes" id="UP001202134">
    <property type="component" value="Unassembled WGS sequence"/>
</dbReference>
<dbReference type="PANTHER" id="PTHR30069:SF49">
    <property type="entry name" value="OUTER MEMBRANE PROTEIN C"/>
    <property type="match status" value="1"/>
</dbReference>
<keyword evidence="4 8" id="KW-0812">Transmembrane</keyword>
<feature type="chain" id="PRO_5045680534" evidence="10">
    <location>
        <begin position="30"/>
        <end position="689"/>
    </location>
</feature>
<evidence type="ECO:0000256" key="1">
    <source>
        <dbReference type="ARBA" id="ARBA00004571"/>
    </source>
</evidence>
<comment type="subcellular location">
    <subcellularLocation>
        <location evidence="1 8">Cell outer membrane</location>
        <topology evidence="1 8">Multi-pass membrane protein</topology>
    </subcellularLocation>
</comment>
<dbReference type="Pfam" id="PF07715">
    <property type="entry name" value="Plug"/>
    <property type="match status" value="1"/>
</dbReference>
<keyword evidence="10" id="KW-0732">Signal</keyword>
<feature type="domain" description="TonB-dependent receptor plug" evidence="12">
    <location>
        <begin position="46"/>
        <end position="142"/>
    </location>
</feature>
<evidence type="ECO:0000259" key="12">
    <source>
        <dbReference type="Pfam" id="PF07715"/>
    </source>
</evidence>
<evidence type="ECO:0000256" key="2">
    <source>
        <dbReference type="ARBA" id="ARBA00022448"/>
    </source>
</evidence>
<evidence type="ECO:0000256" key="9">
    <source>
        <dbReference type="RuleBase" id="RU003357"/>
    </source>
</evidence>
<evidence type="ECO:0000259" key="11">
    <source>
        <dbReference type="Pfam" id="PF00593"/>
    </source>
</evidence>
<keyword evidence="14" id="KW-1185">Reference proteome</keyword>
<evidence type="ECO:0000313" key="13">
    <source>
        <dbReference type="EMBL" id="MCL1043729.1"/>
    </source>
</evidence>
<evidence type="ECO:0000256" key="10">
    <source>
        <dbReference type="SAM" id="SignalP"/>
    </source>
</evidence>
<keyword evidence="6 8" id="KW-0472">Membrane</keyword>
<dbReference type="InterPro" id="IPR039426">
    <property type="entry name" value="TonB-dep_rcpt-like"/>
</dbReference>
<organism evidence="13 14">
    <name type="scientific">Shewanella electrodiphila</name>
    <dbReference type="NCBI Taxonomy" id="934143"/>
    <lineage>
        <taxon>Bacteria</taxon>
        <taxon>Pseudomonadati</taxon>
        <taxon>Pseudomonadota</taxon>
        <taxon>Gammaproteobacteria</taxon>
        <taxon>Alteromonadales</taxon>
        <taxon>Shewanellaceae</taxon>
        <taxon>Shewanella</taxon>
    </lineage>
</organism>
<reference evidence="13 14" key="1">
    <citation type="submission" date="2022-01" db="EMBL/GenBank/DDBJ databases">
        <title>Whole genome-based taxonomy of the Shewanellaceae.</title>
        <authorList>
            <person name="Martin-Rodriguez A.J."/>
        </authorList>
    </citation>
    <scope>NUCLEOTIDE SEQUENCE [LARGE SCALE GENOMIC DNA]</scope>
    <source>
        <strain evidence="13 14">DSM 24955</strain>
    </source>
</reference>
<evidence type="ECO:0000256" key="3">
    <source>
        <dbReference type="ARBA" id="ARBA00022452"/>
    </source>
</evidence>
<evidence type="ECO:0000256" key="4">
    <source>
        <dbReference type="ARBA" id="ARBA00022692"/>
    </source>
</evidence>
<keyword evidence="13" id="KW-0675">Receptor</keyword>
<accession>A0ABT0KIZ0</accession>
<gene>
    <name evidence="13" type="ORF">L2737_00050</name>
</gene>
<keyword evidence="5 9" id="KW-0798">TonB box</keyword>
<keyword evidence="3 8" id="KW-1134">Transmembrane beta strand</keyword>
<feature type="signal peptide" evidence="10">
    <location>
        <begin position="1"/>
        <end position="29"/>
    </location>
</feature>
<keyword evidence="2 8" id="KW-0813">Transport</keyword>
<evidence type="ECO:0000256" key="6">
    <source>
        <dbReference type="ARBA" id="ARBA00023136"/>
    </source>
</evidence>
<protein>
    <submittedName>
        <fullName evidence="13">TonB-dependent receptor</fullName>
    </submittedName>
</protein>
<dbReference type="PROSITE" id="PS52016">
    <property type="entry name" value="TONB_DEPENDENT_REC_3"/>
    <property type="match status" value="1"/>
</dbReference>
<dbReference type="Gene3D" id="2.40.170.20">
    <property type="entry name" value="TonB-dependent receptor, beta-barrel domain"/>
    <property type="match status" value="1"/>
</dbReference>
<evidence type="ECO:0000256" key="7">
    <source>
        <dbReference type="ARBA" id="ARBA00023237"/>
    </source>
</evidence>
<dbReference type="Gene3D" id="2.170.130.10">
    <property type="entry name" value="TonB-dependent receptor, plug domain"/>
    <property type="match status" value="1"/>
</dbReference>
<keyword evidence="7 8" id="KW-0998">Cell outer membrane</keyword>
<name>A0ABT0KIZ0_9GAMM</name>
<evidence type="ECO:0000256" key="5">
    <source>
        <dbReference type="ARBA" id="ARBA00023077"/>
    </source>
</evidence>
<dbReference type="SUPFAM" id="SSF56935">
    <property type="entry name" value="Porins"/>
    <property type="match status" value="1"/>
</dbReference>
<dbReference type="Pfam" id="PF00593">
    <property type="entry name" value="TonB_dep_Rec_b-barrel"/>
    <property type="match status" value="1"/>
</dbReference>
<dbReference type="InterPro" id="IPR036942">
    <property type="entry name" value="Beta-barrel_TonB_sf"/>
</dbReference>
<dbReference type="InterPro" id="IPR037066">
    <property type="entry name" value="Plug_dom_sf"/>
</dbReference>